<organism evidence="1 2">
    <name type="scientific">Aeromonas schubertii</name>
    <dbReference type="NCBI Taxonomy" id="652"/>
    <lineage>
        <taxon>Bacteria</taxon>
        <taxon>Pseudomonadati</taxon>
        <taxon>Pseudomonadota</taxon>
        <taxon>Gammaproteobacteria</taxon>
        <taxon>Aeromonadales</taxon>
        <taxon>Aeromonadaceae</taxon>
        <taxon>Aeromonas</taxon>
    </lineage>
</organism>
<dbReference type="PROSITE" id="PS51257">
    <property type="entry name" value="PROKAR_LIPOPROTEIN"/>
    <property type="match status" value="1"/>
</dbReference>
<protein>
    <submittedName>
        <fullName evidence="1">YdgA family protein</fullName>
    </submittedName>
</protein>
<name>A0ABS7V840_9GAMM</name>
<accession>A0ABS7V840</accession>
<comment type="caution">
    <text evidence="1">The sequence shown here is derived from an EMBL/GenBank/DDBJ whole genome shotgun (WGS) entry which is preliminary data.</text>
</comment>
<sequence>MKKRVTGGVAVLLLAGAAGSCWYTGQRIDEQIPVQFAKIHQETGLQLEWLPAESGLFRRDGDVVLTLSPELLQSLGAPAGDDKALRLYLHSRTTIFPLYGRTRVTLDKERGDLAALLKELGLQAWEPILESRTSYWNGRNASRLTMPEVTLDEQGSSIVLHPLTLNFSGDLKGSGRLTFDWQGLRYRESDEPIELTLEGASGSADLDRIAGLVMVPASEGKVAALSLSAGEAFTLKARGLHSSSRLEGDDADTLGSQYETGLERLDLEMEGESIALSEGILSMRLKGMDLEGYRALQQANGADLDPAKLEQALDQLLGRGMTLELDRLSARINGEPVTIKGNLVLSSTTLAQLTNGVDGWRALSGQFDASVSGKLGEALPQAAPLLRNLTGMGYFKPAGDTLKAEVILSRGKVTINGLPAM</sequence>
<dbReference type="RefSeq" id="WP_224162165.1">
    <property type="nucleotide sequence ID" value="NZ_JAIRBT010000003.1"/>
</dbReference>
<dbReference type="Proteomes" id="UP000774958">
    <property type="component" value="Unassembled WGS sequence"/>
</dbReference>
<reference evidence="1 2" key="1">
    <citation type="submission" date="2021-09" db="EMBL/GenBank/DDBJ databases">
        <title>Aeromonas schubertii isolated from Asian sea bass.</title>
        <authorList>
            <person name="Pinpimai K."/>
        </authorList>
    </citation>
    <scope>NUCLEOTIDE SEQUENCE [LARGE SCALE GENOMIC DNA]</scope>
    <source>
        <strain evidence="1 2">CHULA2021a</strain>
    </source>
</reference>
<dbReference type="InterPro" id="IPR010352">
    <property type="entry name" value="DUF945"/>
</dbReference>
<evidence type="ECO:0000313" key="1">
    <source>
        <dbReference type="EMBL" id="MBZ6065250.1"/>
    </source>
</evidence>
<gene>
    <name evidence="1" type="ORF">LA374_03355</name>
</gene>
<dbReference type="EMBL" id="JAIRBT010000003">
    <property type="protein sequence ID" value="MBZ6065250.1"/>
    <property type="molecule type" value="Genomic_DNA"/>
</dbReference>
<proteinExistence type="predicted"/>
<evidence type="ECO:0000313" key="2">
    <source>
        <dbReference type="Proteomes" id="UP000774958"/>
    </source>
</evidence>
<dbReference type="Pfam" id="PF06097">
    <property type="entry name" value="DUF945"/>
    <property type="match status" value="1"/>
</dbReference>
<keyword evidence="2" id="KW-1185">Reference proteome</keyword>